<keyword evidence="1" id="KW-1133">Transmembrane helix</keyword>
<keyword evidence="3" id="KW-1185">Reference proteome</keyword>
<evidence type="ECO:0000313" key="3">
    <source>
        <dbReference type="Proteomes" id="UP001160991"/>
    </source>
</evidence>
<organism evidence="2 3">
    <name type="scientific">Streptococcus taonis</name>
    <dbReference type="NCBI Taxonomy" id="3041623"/>
    <lineage>
        <taxon>Bacteria</taxon>
        <taxon>Bacillati</taxon>
        <taxon>Bacillota</taxon>
        <taxon>Bacilli</taxon>
        <taxon>Lactobacillales</taxon>
        <taxon>Streptococcaceae</taxon>
        <taxon>Streptococcus</taxon>
    </lineage>
</organism>
<dbReference type="RefSeq" id="WP_248035507.1">
    <property type="nucleotide sequence ID" value="NZ_JARZZP010000005.1"/>
</dbReference>
<comment type="caution">
    <text evidence="2">The sequence shown here is derived from an EMBL/GenBank/DDBJ whole genome shotgun (WGS) entry which is preliminary data.</text>
</comment>
<keyword evidence="1" id="KW-0472">Membrane</keyword>
<feature type="transmembrane region" description="Helical" evidence="1">
    <location>
        <begin position="5"/>
        <end position="25"/>
    </location>
</feature>
<dbReference type="EMBL" id="JARZZP010000005">
    <property type="protein sequence ID" value="MDI1473838.1"/>
    <property type="molecule type" value="Genomic_DNA"/>
</dbReference>
<proteinExistence type="predicted"/>
<accession>A0ABT6PEF7</accession>
<sequence>MKKIVVVISIMIFAILGVGLGYYFLSYVPYKTAVSNFEKASVSLKEKNKDIEDLVSEAETVVEKGEEALESNTLDDLKNSVEKTQKSIRKVPEMEKKTKDIENQINEMNQPISYEENQNELKNKLEKYKNSVTQLKQITNPSSTFIEERLKEVDTITGVQSVTESNDPNKHLNKQGGYTASVYFVDNQVTPPVEGSDIIQKGNDAGGNIEVYKTKEEAEQRNKYISTYDGTSLQPGSHYVYGTVLIRTSSRLTASQQEELTKKIYQKFIEIK</sequence>
<dbReference type="Proteomes" id="UP001160991">
    <property type="component" value="Unassembled WGS sequence"/>
</dbReference>
<protein>
    <submittedName>
        <fullName evidence="2">EbhA</fullName>
    </submittedName>
</protein>
<keyword evidence="1" id="KW-0812">Transmembrane</keyword>
<name>A0ABT6PEF7_9STRE</name>
<evidence type="ECO:0000313" key="2">
    <source>
        <dbReference type="EMBL" id="MDI1473838.1"/>
    </source>
</evidence>
<reference evidence="2" key="1">
    <citation type="submission" date="2023-04" db="EMBL/GenBank/DDBJ databases">
        <title>A new Streptococcus species isolated from the patient with bacteremia.</title>
        <authorList>
            <person name="Chen Y.-S."/>
            <person name="Lee C.-Y."/>
            <person name="Chan C.-K."/>
        </authorList>
    </citation>
    <scope>NUCLEOTIDE SEQUENCE</scope>
    <source>
        <strain evidence="2">ST22-14</strain>
    </source>
</reference>
<gene>
    <name evidence="2" type="ORF">QEZ38_03915</name>
</gene>
<evidence type="ECO:0000256" key="1">
    <source>
        <dbReference type="SAM" id="Phobius"/>
    </source>
</evidence>